<sequence>MENENTLNDVNTFDLYFYLLIAVIIIICIYCIYKYDVMSRINEYIENTKTTTSNYLEQKIKERFLQSGILKTIHFPENSILQKLIETFGFS</sequence>
<reference evidence="2" key="1">
    <citation type="journal article" date="2020" name="Nature">
        <title>Giant virus diversity and host interactions through global metagenomics.</title>
        <authorList>
            <person name="Schulz F."/>
            <person name="Roux S."/>
            <person name="Paez-Espino D."/>
            <person name="Jungbluth S."/>
            <person name="Walsh D.A."/>
            <person name="Denef V.J."/>
            <person name="McMahon K.D."/>
            <person name="Konstantinidis K.T."/>
            <person name="Eloe-Fadrosh E.A."/>
            <person name="Kyrpides N.C."/>
            <person name="Woyke T."/>
        </authorList>
    </citation>
    <scope>NUCLEOTIDE SEQUENCE</scope>
    <source>
        <strain evidence="2">GVMAG-M-3300009155-48</strain>
    </source>
</reference>
<dbReference type="EMBL" id="MN738925">
    <property type="protein sequence ID" value="QHT31772.1"/>
    <property type="molecule type" value="Genomic_DNA"/>
</dbReference>
<evidence type="ECO:0000313" key="2">
    <source>
        <dbReference type="EMBL" id="QHT31772.1"/>
    </source>
</evidence>
<name>A0A6C0ESR2_9ZZZZ</name>
<feature type="transmembrane region" description="Helical" evidence="1">
    <location>
        <begin position="15"/>
        <end position="33"/>
    </location>
</feature>
<keyword evidence="1" id="KW-1133">Transmembrane helix</keyword>
<dbReference type="AlphaFoldDB" id="A0A6C0ESR2"/>
<evidence type="ECO:0000256" key="1">
    <source>
        <dbReference type="SAM" id="Phobius"/>
    </source>
</evidence>
<keyword evidence="1" id="KW-0812">Transmembrane</keyword>
<organism evidence="2">
    <name type="scientific">viral metagenome</name>
    <dbReference type="NCBI Taxonomy" id="1070528"/>
    <lineage>
        <taxon>unclassified sequences</taxon>
        <taxon>metagenomes</taxon>
        <taxon>organismal metagenomes</taxon>
    </lineage>
</organism>
<protein>
    <submittedName>
        <fullName evidence="2">Uncharacterized protein</fullName>
    </submittedName>
</protein>
<accession>A0A6C0ESR2</accession>
<proteinExistence type="predicted"/>
<keyword evidence="1" id="KW-0472">Membrane</keyword>